<dbReference type="EMBL" id="MHSS01000005">
    <property type="protein sequence ID" value="OHA48585.1"/>
    <property type="molecule type" value="Genomic_DNA"/>
</dbReference>
<feature type="domain" description="FAD-binding FR-type" evidence="1">
    <location>
        <begin position="3"/>
        <end position="100"/>
    </location>
</feature>
<dbReference type="InterPro" id="IPR017927">
    <property type="entry name" value="FAD-bd_FR_type"/>
</dbReference>
<organism evidence="2 3">
    <name type="scientific">Candidatus Terrybacteria bacterium RIFCSPHIGHO2_01_FULL_48_17</name>
    <dbReference type="NCBI Taxonomy" id="1802362"/>
    <lineage>
        <taxon>Bacteria</taxon>
        <taxon>Candidatus Terryibacteriota</taxon>
    </lineage>
</organism>
<dbReference type="Proteomes" id="UP000177629">
    <property type="component" value="Unassembled WGS sequence"/>
</dbReference>
<dbReference type="Pfam" id="PF00175">
    <property type="entry name" value="NAD_binding_1"/>
    <property type="match status" value="1"/>
</dbReference>
<dbReference type="AlphaFoldDB" id="A0A1G2PJR9"/>
<dbReference type="InterPro" id="IPR051930">
    <property type="entry name" value="FNR_type-1"/>
</dbReference>
<dbReference type="Gene3D" id="3.40.50.80">
    <property type="entry name" value="Nucleotide-binding domain of ferredoxin-NADP reductase (FNR) module"/>
    <property type="match status" value="1"/>
</dbReference>
<sequence length="230" mass="26282">MEKNYPKALVVDRRDLTQDLMILTLKPETLFPFAPGQYCTFMKDGIKRPYSIASAPHEGFLEFFIELVPHGALTPKLWELKIGDTIEMLFNRGKGVFLFEPALHNQVMVCTVTGVAPFVSMIRMLGGSTGHKFYVFQGASYCDEFGYDTELANTKSVTYVSTVSRPQDSRNAAWQGETKRVNERIEEFLMRFKLLPENTMIYACGNSGMIKDVTQRLEPRGYRVRAEEFF</sequence>
<dbReference type="InterPro" id="IPR017938">
    <property type="entry name" value="Riboflavin_synthase-like_b-brl"/>
</dbReference>
<dbReference type="PANTHER" id="PTHR47878">
    <property type="entry name" value="OXIDOREDUCTASE FAD/NAD(P)-BINDING DOMAIN PROTEIN"/>
    <property type="match status" value="1"/>
</dbReference>
<dbReference type="PROSITE" id="PS51384">
    <property type="entry name" value="FAD_FR"/>
    <property type="match status" value="1"/>
</dbReference>
<dbReference type="InterPro" id="IPR001433">
    <property type="entry name" value="OxRdtase_FAD/NAD-bd"/>
</dbReference>
<dbReference type="InterPro" id="IPR039261">
    <property type="entry name" value="FNR_nucleotide-bd"/>
</dbReference>
<dbReference type="PANTHER" id="PTHR47878:SF2">
    <property type="entry name" value="OXIDOREDUCTASE FAD_NAD(P)-BINDING DOMAIN PROTEIN"/>
    <property type="match status" value="1"/>
</dbReference>
<proteinExistence type="predicted"/>
<gene>
    <name evidence="2" type="ORF">A2806_00290</name>
</gene>
<evidence type="ECO:0000259" key="1">
    <source>
        <dbReference type="PROSITE" id="PS51384"/>
    </source>
</evidence>
<dbReference type="SUPFAM" id="SSF63380">
    <property type="entry name" value="Riboflavin synthase domain-like"/>
    <property type="match status" value="1"/>
</dbReference>
<comment type="caution">
    <text evidence="2">The sequence shown here is derived from an EMBL/GenBank/DDBJ whole genome shotgun (WGS) entry which is preliminary data.</text>
</comment>
<reference evidence="2 3" key="1">
    <citation type="journal article" date="2016" name="Nat. Commun.">
        <title>Thousands of microbial genomes shed light on interconnected biogeochemical processes in an aquifer system.</title>
        <authorList>
            <person name="Anantharaman K."/>
            <person name="Brown C.T."/>
            <person name="Hug L.A."/>
            <person name="Sharon I."/>
            <person name="Castelle C.J."/>
            <person name="Probst A.J."/>
            <person name="Thomas B.C."/>
            <person name="Singh A."/>
            <person name="Wilkins M.J."/>
            <person name="Karaoz U."/>
            <person name="Brodie E.L."/>
            <person name="Williams K.H."/>
            <person name="Hubbard S.S."/>
            <person name="Banfield J.F."/>
        </authorList>
    </citation>
    <scope>NUCLEOTIDE SEQUENCE [LARGE SCALE GENOMIC DNA]</scope>
</reference>
<evidence type="ECO:0000313" key="2">
    <source>
        <dbReference type="EMBL" id="OHA48585.1"/>
    </source>
</evidence>
<dbReference type="Pfam" id="PF00970">
    <property type="entry name" value="FAD_binding_6"/>
    <property type="match status" value="1"/>
</dbReference>
<protein>
    <recommendedName>
        <fullName evidence="1">FAD-binding FR-type domain-containing protein</fullName>
    </recommendedName>
</protein>
<name>A0A1G2PJR9_9BACT</name>
<dbReference type="Gene3D" id="2.40.30.10">
    <property type="entry name" value="Translation factors"/>
    <property type="match status" value="1"/>
</dbReference>
<dbReference type="STRING" id="1802362.A2806_00290"/>
<dbReference type="PRINTS" id="PR00410">
    <property type="entry name" value="PHEHYDRXLASE"/>
</dbReference>
<evidence type="ECO:0000313" key="3">
    <source>
        <dbReference type="Proteomes" id="UP000177629"/>
    </source>
</evidence>
<dbReference type="SUPFAM" id="SSF52343">
    <property type="entry name" value="Ferredoxin reductase-like, C-terminal NADP-linked domain"/>
    <property type="match status" value="1"/>
</dbReference>
<dbReference type="InterPro" id="IPR008333">
    <property type="entry name" value="Cbr1-like_FAD-bd_dom"/>
</dbReference>
<dbReference type="GO" id="GO:0016491">
    <property type="term" value="F:oxidoreductase activity"/>
    <property type="evidence" value="ECO:0007669"/>
    <property type="project" value="InterPro"/>
</dbReference>
<accession>A0A1G2PJR9</accession>